<comment type="caution">
    <text evidence="2">The sequence shown here is derived from an EMBL/GenBank/DDBJ whole genome shotgun (WGS) entry which is preliminary data.</text>
</comment>
<evidence type="ECO:0000313" key="3">
    <source>
        <dbReference type="Proteomes" id="UP000287547"/>
    </source>
</evidence>
<protein>
    <submittedName>
        <fullName evidence="2">Uncharacterized protein</fullName>
    </submittedName>
</protein>
<name>A0A428ZKS1_KIBAR</name>
<dbReference type="AlphaFoldDB" id="A0A428ZKS1"/>
<reference evidence="2 3" key="1">
    <citation type="submission" date="2018-05" db="EMBL/GenBank/DDBJ databases">
        <title>Evolution of GPA BGCs.</title>
        <authorList>
            <person name="Waglechner N."/>
            <person name="Wright G.D."/>
        </authorList>
    </citation>
    <scope>NUCLEOTIDE SEQUENCE [LARGE SCALE GENOMIC DNA]</scope>
    <source>
        <strain evidence="2 3">A82846</strain>
    </source>
</reference>
<dbReference type="Proteomes" id="UP000287547">
    <property type="component" value="Unassembled WGS sequence"/>
</dbReference>
<accession>A0A428ZKS1</accession>
<sequence length="122" mass="13716">MTRTSLTYVAPGQEWLAARTTLLAAEKELTHARDRVNAARRRAAPAGQRASSRRSPRRRFGRPGYRADPVTRRTPGGRGCRSCRAATSRPGGRSRRRPARRPCCPLRRSWPRPGQRSDQAAR</sequence>
<dbReference type="Pfam" id="PF05988">
    <property type="entry name" value="DUF899"/>
    <property type="match status" value="1"/>
</dbReference>
<gene>
    <name evidence="2" type="ORF">DMH04_08735</name>
</gene>
<feature type="compositionally biased region" description="Basic residues" evidence="1">
    <location>
        <begin position="51"/>
        <end position="61"/>
    </location>
</feature>
<feature type="region of interest" description="Disordered" evidence="1">
    <location>
        <begin position="33"/>
        <end position="122"/>
    </location>
</feature>
<dbReference type="EMBL" id="QHKI01000004">
    <property type="protein sequence ID" value="RSM88696.1"/>
    <property type="molecule type" value="Genomic_DNA"/>
</dbReference>
<organism evidence="2 3">
    <name type="scientific">Kibdelosporangium aridum</name>
    <dbReference type="NCBI Taxonomy" id="2030"/>
    <lineage>
        <taxon>Bacteria</taxon>
        <taxon>Bacillati</taxon>
        <taxon>Actinomycetota</taxon>
        <taxon>Actinomycetes</taxon>
        <taxon>Pseudonocardiales</taxon>
        <taxon>Pseudonocardiaceae</taxon>
        <taxon>Kibdelosporangium</taxon>
    </lineage>
</organism>
<dbReference type="InterPro" id="IPR010296">
    <property type="entry name" value="DUF899_thioredox"/>
</dbReference>
<proteinExistence type="predicted"/>
<evidence type="ECO:0000313" key="2">
    <source>
        <dbReference type="EMBL" id="RSM88696.1"/>
    </source>
</evidence>
<evidence type="ECO:0000256" key="1">
    <source>
        <dbReference type="SAM" id="MobiDB-lite"/>
    </source>
</evidence>